<keyword evidence="1" id="KW-0862">Zinc</keyword>
<keyword evidence="1" id="KW-0479">Metal-binding</keyword>
<feature type="compositionally biased region" description="Low complexity" evidence="2">
    <location>
        <begin position="226"/>
        <end position="242"/>
    </location>
</feature>
<protein>
    <submittedName>
        <fullName evidence="4">N/A</fullName>
    </submittedName>
</protein>
<accession>A0A5K1JU88</accession>
<feature type="compositionally biased region" description="Low complexity" evidence="2">
    <location>
        <begin position="183"/>
        <end position="204"/>
    </location>
</feature>
<dbReference type="SMART" id="SM00355">
    <property type="entry name" value="ZnF_C2H2"/>
    <property type="match status" value="3"/>
</dbReference>
<gene>
    <name evidence="4" type="primary">I1RVY6</name>
</gene>
<dbReference type="InterPro" id="IPR036236">
    <property type="entry name" value="Znf_C2H2_sf"/>
</dbReference>
<dbReference type="InterPro" id="IPR013087">
    <property type="entry name" value="Znf_C2H2_type"/>
</dbReference>
<name>A0A5K1JU88_9APHY</name>
<dbReference type="PROSITE" id="PS00028">
    <property type="entry name" value="ZINC_FINGER_C2H2_1"/>
    <property type="match status" value="1"/>
</dbReference>
<feature type="domain" description="C2H2-type" evidence="3">
    <location>
        <begin position="31"/>
        <end position="58"/>
    </location>
</feature>
<organism evidence="4">
    <name type="scientific">Ganoderma boninense</name>
    <dbReference type="NCBI Taxonomy" id="34458"/>
    <lineage>
        <taxon>Eukaryota</taxon>
        <taxon>Fungi</taxon>
        <taxon>Dikarya</taxon>
        <taxon>Basidiomycota</taxon>
        <taxon>Agaricomycotina</taxon>
        <taxon>Agaricomycetes</taxon>
        <taxon>Polyporales</taxon>
        <taxon>Polyporaceae</taxon>
        <taxon>Ganoderma</taxon>
    </lineage>
</organism>
<dbReference type="AlphaFoldDB" id="A0A5K1JU88"/>
<feature type="region of interest" description="Disordered" evidence="2">
    <location>
        <begin position="115"/>
        <end position="242"/>
    </location>
</feature>
<proteinExistence type="predicted"/>
<evidence type="ECO:0000256" key="2">
    <source>
        <dbReference type="SAM" id="MobiDB-lite"/>
    </source>
</evidence>
<dbReference type="SUPFAM" id="SSF57667">
    <property type="entry name" value="beta-beta-alpha zinc fingers"/>
    <property type="match status" value="1"/>
</dbReference>
<dbReference type="PROSITE" id="PS50157">
    <property type="entry name" value="ZINC_FINGER_C2H2_2"/>
    <property type="match status" value="1"/>
</dbReference>
<dbReference type="EMBL" id="LR724412">
    <property type="protein sequence ID" value="VWO95000.1"/>
    <property type="molecule type" value="Genomic_DNA"/>
</dbReference>
<sequence>MAPIRSSDPFSTANCCIQRTVLEDGIYVTRFFCKLCDSSVKRKADFQRHMRTHSAQGLFFCTWAECTHTHGFPQKSNMDQHIKSVHLGMRYDCPHSYVSADGTVYPCDHLASDPSGLVRHRSTSHGWDAGDDPAKITVPTPEGATFPNSKYYRGDNKKRKVDERDGESAKGRTRSQKRSKTMPASSSSNPAPSSSRSTPSSSRTAQKKPRRRASAPVRTQKQDIDTSSMHTSAASQSSTPSPITVADWDLGLGKVQSQPATGMDVADPLRLLSSPAPLDDLEALFQSEAQTTAVDNWSLSPQLADFNFNFTASALPLPGFDGTINPSMLTLPAPIMSPTPQQKSLANAGFASSPGFFDPSLAEGLMTMGWRDYPTPGSSRESTASPDFGVFDDAPLCMSVPAAREPVYDGCFVW</sequence>
<evidence type="ECO:0000259" key="3">
    <source>
        <dbReference type="PROSITE" id="PS50157"/>
    </source>
</evidence>
<dbReference type="GO" id="GO:0008270">
    <property type="term" value="F:zinc ion binding"/>
    <property type="evidence" value="ECO:0007669"/>
    <property type="project" value="UniProtKB-KW"/>
</dbReference>
<reference evidence="4" key="1">
    <citation type="submission" date="2019-10" db="EMBL/GenBank/DDBJ databases">
        <authorList>
            <person name="Nor Muhammad N."/>
        </authorList>
    </citation>
    <scope>NUCLEOTIDE SEQUENCE</scope>
</reference>
<feature type="compositionally biased region" description="Basic residues" evidence="2">
    <location>
        <begin position="171"/>
        <end position="180"/>
    </location>
</feature>
<feature type="compositionally biased region" description="Basic and acidic residues" evidence="2">
    <location>
        <begin position="152"/>
        <end position="170"/>
    </location>
</feature>
<evidence type="ECO:0000256" key="1">
    <source>
        <dbReference type="PROSITE-ProRule" id="PRU00042"/>
    </source>
</evidence>
<keyword evidence="1" id="KW-0863">Zinc-finger</keyword>
<dbReference type="Gene3D" id="3.30.160.60">
    <property type="entry name" value="Classic Zinc Finger"/>
    <property type="match status" value="1"/>
</dbReference>
<evidence type="ECO:0000313" key="4">
    <source>
        <dbReference type="EMBL" id="VWO95000.1"/>
    </source>
</evidence>